<comment type="caution">
    <text evidence="2">The sequence shown here is derived from an EMBL/GenBank/DDBJ whole genome shotgun (WGS) entry which is preliminary data.</text>
</comment>
<name>A0A9Q3W2P2_9GAMM</name>
<sequence>MLALSIVGPHGSNIAAGKKTLEVRSWRPESLPIRDLLIVENSRFLSSDNPTDLNGRAVAIVDVEEVHKWQPSEVEAACSNGWKPGYWAWNISNIRPVTNDVTVPAKRKLYEVERAHVVALGICPCDTISPKGEAKGKT</sequence>
<keyword evidence="3" id="KW-1185">Reference proteome</keyword>
<dbReference type="Pfam" id="PF04266">
    <property type="entry name" value="ASCH"/>
    <property type="match status" value="1"/>
</dbReference>
<dbReference type="Proteomes" id="UP001107961">
    <property type="component" value="Unassembled WGS sequence"/>
</dbReference>
<organism evidence="2 3">
    <name type="scientific">Alloalcanivorax xenomutans</name>
    <dbReference type="NCBI Taxonomy" id="1094342"/>
    <lineage>
        <taxon>Bacteria</taxon>
        <taxon>Pseudomonadati</taxon>
        <taxon>Pseudomonadota</taxon>
        <taxon>Gammaproteobacteria</taxon>
        <taxon>Oceanospirillales</taxon>
        <taxon>Alcanivoracaceae</taxon>
        <taxon>Alloalcanivorax</taxon>
    </lineage>
</organism>
<dbReference type="EMBL" id="JAJVKT010000014">
    <property type="protein sequence ID" value="MCE7509510.1"/>
    <property type="molecule type" value="Genomic_DNA"/>
</dbReference>
<dbReference type="RefSeq" id="WP_080530436.1">
    <property type="nucleotide sequence ID" value="NZ_CBDDTQ010000003.1"/>
</dbReference>
<proteinExistence type="predicted"/>
<dbReference type="AlphaFoldDB" id="A0A9Q3W2P2"/>
<evidence type="ECO:0000313" key="3">
    <source>
        <dbReference type="Proteomes" id="UP001107961"/>
    </source>
</evidence>
<reference evidence="2" key="1">
    <citation type="submission" date="2022-01" db="EMBL/GenBank/DDBJ databases">
        <authorList>
            <person name="Karlyshev A.V."/>
            <person name="Jaspars M."/>
        </authorList>
    </citation>
    <scope>NUCLEOTIDE SEQUENCE</scope>
    <source>
        <strain evidence="2">AGSA3-2</strain>
    </source>
</reference>
<evidence type="ECO:0000313" key="2">
    <source>
        <dbReference type="EMBL" id="MCE7509510.1"/>
    </source>
</evidence>
<dbReference type="Gene3D" id="2.30.130.30">
    <property type="entry name" value="Hypothetical protein"/>
    <property type="match status" value="1"/>
</dbReference>
<evidence type="ECO:0000259" key="1">
    <source>
        <dbReference type="Pfam" id="PF04266"/>
    </source>
</evidence>
<protein>
    <submittedName>
        <fullName evidence="2">ASCH domain-containing protein</fullName>
    </submittedName>
</protein>
<dbReference type="InterPro" id="IPR007374">
    <property type="entry name" value="ASCH_domain"/>
</dbReference>
<dbReference type="InterPro" id="IPR015947">
    <property type="entry name" value="PUA-like_sf"/>
</dbReference>
<gene>
    <name evidence="2" type="ORF">LZG35_12740</name>
</gene>
<dbReference type="SUPFAM" id="SSF88697">
    <property type="entry name" value="PUA domain-like"/>
    <property type="match status" value="1"/>
</dbReference>
<feature type="domain" description="ASCH" evidence="1">
    <location>
        <begin position="5"/>
        <end position="96"/>
    </location>
</feature>
<accession>A0A9Q3W2P2</accession>